<name>A0A9J2NZP2_ASCLU</name>
<evidence type="ECO:0000256" key="7">
    <source>
        <dbReference type="ARBA" id="ARBA00023242"/>
    </source>
</evidence>
<dbReference type="Gene3D" id="3.30.230.130">
    <property type="entry name" value="Cullin, Chain C, Domain 2"/>
    <property type="match status" value="1"/>
</dbReference>
<dbReference type="InterPro" id="IPR001373">
    <property type="entry name" value="Cullin_N"/>
</dbReference>
<evidence type="ECO:0000256" key="1">
    <source>
        <dbReference type="ARBA" id="ARBA00004123"/>
    </source>
</evidence>
<dbReference type="SUPFAM" id="SSF75632">
    <property type="entry name" value="Cullin homology domain"/>
    <property type="match status" value="1"/>
</dbReference>
<organism evidence="12 13">
    <name type="scientific">Ascaris lumbricoides</name>
    <name type="common">Giant roundworm</name>
    <dbReference type="NCBI Taxonomy" id="6252"/>
    <lineage>
        <taxon>Eukaryota</taxon>
        <taxon>Metazoa</taxon>
        <taxon>Ecdysozoa</taxon>
        <taxon>Nematoda</taxon>
        <taxon>Chromadorea</taxon>
        <taxon>Rhabditida</taxon>
        <taxon>Spirurina</taxon>
        <taxon>Ascaridomorpha</taxon>
        <taxon>Ascaridoidea</taxon>
        <taxon>Ascarididae</taxon>
        <taxon>Ascaris</taxon>
    </lineage>
</organism>
<dbReference type="FunFam" id="1.10.10.10:FF:000014">
    <property type="entry name" value="Cullin 1"/>
    <property type="match status" value="1"/>
</dbReference>
<protein>
    <recommendedName>
        <fullName evidence="8">Cullin-2</fullName>
    </recommendedName>
</protein>
<dbReference type="GO" id="GO:0031625">
    <property type="term" value="F:ubiquitin protein ligase binding"/>
    <property type="evidence" value="ECO:0007669"/>
    <property type="project" value="InterPro"/>
</dbReference>
<reference evidence="13" key="1">
    <citation type="submission" date="2023-03" db="UniProtKB">
        <authorList>
            <consortium name="WormBaseParasite"/>
        </authorList>
    </citation>
    <scope>IDENTIFICATION</scope>
</reference>
<dbReference type="Pfam" id="PF10557">
    <property type="entry name" value="Cullin_Nedd8"/>
    <property type="match status" value="1"/>
</dbReference>
<dbReference type="Pfam" id="PF26557">
    <property type="entry name" value="Cullin_AB"/>
    <property type="match status" value="1"/>
</dbReference>
<keyword evidence="4" id="KW-1017">Isopeptide bond</keyword>
<evidence type="ECO:0000256" key="3">
    <source>
        <dbReference type="ARBA" id="ARBA00006019"/>
    </source>
</evidence>
<evidence type="ECO:0000313" key="12">
    <source>
        <dbReference type="Proteomes" id="UP000036681"/>
    </source>
</evidence>
<dbReference type="Proteomes" id="UP000036681">
    <property type="component" value="Unplaced"/>
</dbReference>
<evidence type="ECO:0000256" key="5">
    <source>
        <dbReference type="ARBA" id="ARBA00022786"/>
    </source>
</evidence>
<dbReference type="GO" id="GO:0005634">
    <property type="term" value="C:nucleus"/>
    <property type="evidence" value="ECO:0007669"/>
    <property type="project" value="UniProtKB-SubCell"/>
</dbReference>
<dbReference type="WBParaSite" id="ALUE_0000302001-mRNA-1">
    <property type="protein sequence ID" value="ALUE_0000302001-mRNA-1"/>
    <property type="gene ID" value="ALUE_0000302001"/>
</dbReference>
<dbReference type="FunFam" id="1.20.1310.10:FF:000012">
    <property type="entry name" value="Cullin 2"/>
    <property type="match status" value="1"/>
</dbReference>
<evidence type="ECO:0000256" key="2">
    <source>
        <dbReference type="ARBA" id="ARBA00004906"/>
    </source>
</evidence>
<comment type="subcellular location">
    <subcellularLocation>
        <location evidence="1">Nucleus</location>
    </subcellularLocation>
</comment>
<dbReference type="SUPFAM" id="SSF74788">
    <property type="entry name" value="Cullin repeat-like"/>
    <property type="match status" value="1"/>
</dbReference>
<dbReference type="SMART" id="SM00182">
    <property type="entry name" value="CULLIN"/>
    <property type="match status" value="1"/>
</dbReference>
<evidence type="ECO:0000256" key="10">
    <source>
        <dbReference type="RuleBase" id="RU003829"/>
    </source>
</evidence>
<evidence type="ECO:0000256" key="6">
    <source>
        <dbReference type="ARBA" id="ARBA00022843"/>
    </source>
</evidence>
<sequence length="827" mass="94933">MAMPAVEEHLSRSADRCVVVQFQGSERGEYVHKGWIDSATMYSLRPKQVDFDETWRSIESSIKKIINLQPLEHRIWDYNFSDIYSLCVAIPEPLSDRLYERTKACLEEHVSGLYKVISTTSEPDLLNEYCRLWRVYYQGTTYIHNLFGYLNKQYVKSKRHMEIEAGYGAYSQFITQSDVKEIGLLALDIWRQELIRPVETQLVNQLLSAISADREGKTTVPVDVVRGVIMSFVQVDDIDGLRERNEKYPPSAVSNYETYRSLFEEKFLHATNDYYTIRSSKLISELDCSQYMEAVIACLADEDERSRRFLHKCSYEKVTRLCQDVMVSAHKERLHAVCHEMIQTFQKHDLHNMYTLLKPIPRGLTVVIREFESFVRKSGLDAISGLHGENVPHQFVENVLQVYEKFSAMVSDVFEGDGDFTGALDKALQAVVNYREEQKQSPKASERASFFFLNKDFFKLARYTDMLLRKSAKGLSESEVDQKLSNAIIIFRYIEDKDVFQKFYSKMLATRLISNVSVSKDAEESMITKLKQACGFEFTSKLSRMFTDVGLSHELTDKFNAYCASNGVTLNVQMQSLVLQAGAWPLSAQLPTSSCSLPGGTSSEVPSVGFIVPPVLLPSVQEFERFYQTSHNGRKLTWLFNLATVEVKLNYLDKQYQVTMSVQQLAMLLCFESKNTLPLSYLATATGLTGELLVKNVRAIADSGILSVHDKDSLNGDSEVSLNFAMSSKRLRFKIVTPQMQRQVEKEAEHVNNTVQQDRKYYMECTIVRIMKTRKVLKHAALVNEVIEQTKCRFTPDVNFIKKNIEALIEKMYIQRTDQNDEYQYLA</sequence>
<dbReference type="InterPro" id="IPR045093">
    <property type="entry name" value="Cullin"/>
</dbReference>
<keyword evidence="12" id="KW-1185">Reference proteome</keyword>
<dbReference type="InterPro" id="IPR019559">
    <property type="entry name" value="Cullin_neddylation_domain"/>
</dbReference>
<dbReference type="Gene3D" id="1.10.10.10">
    <property type="entry name" value="Winged helix-like DNA-binding domain superfamily/Winged helix DNA-binding domain"/>
    <property type="match status" value="1"/>
</dbReference>
<evidence type="ECO:0000256" key="8">
    <source>
        <dbReference type="ARBA" id="ARBA00069610"/>
    </source>
</evidence>
<proteinExistence type="inferred from homology"/>
<evidence type="ECO:0000313" key="13">
    <source>
        <dbReference type="WBParaSite" id="ALUE_0000302001-mRNA-1"/>
    </source>
</evidence>
<dbReference type="PROSITE" id="PS01256">
    <property type="entry name" value="CULLIN_1"/>
    <property type="match status" value="1"/>
</dbReference>
<dbReference type="InterPro" id="IPR036388">
    <property type="entry name" value="WH-like_DNA-bd_sf"/>
</dbReference>
<evidence type="ECO:0000256" key="9">
    <source>
        <dbReference type="PROSITE-ProRule" id="PRU00330"/>
    </source>
</evidence>
<keyword evidence="5" id="KW-0833">Ubl conjugation pathway</keyword>
<dbReference type="InterPro" id="IPR036390">
    <property type="entry name" value="WH_DNA-bd_sf"/>
</dbReference>
<dbReference type="Gene3D" id="1.20.1310.10">
    <property type="entry name" value="Cullin Repeats"/>
    <property type="match status" value="4"/>
</dbReference>
<dbReference type="FunFam" id="1.20.1310.10:FF:000022">
    <property type="entry name" value="Cullin-2 isoform 2"/>
    <property type="match status" value="1"/>
</dbReference>
<evidence type="ECO:0000256" key="4">
    <source>
        <dbReference type="ARBA" id="ARBA00022499"/>
    </source>
</evidence>
<dbReference type="PROSITE" id="PS50069">
    <property type="entry name" value="CULLIN_2"/>
    <property type="match status" value="1"/>
</dbReference>
<accession>A0A9J2NZP2</accession>
<dbReference type="SMART" id="SM00884">
    <property type="entry name" value="Cullin_Nedd8"/>
    <property type="match status" value="1"/>
</dbReference>
<dbReference type="AlphaFoldDB" id="A0A9J2NZP2"/>
<dbReference type="GO" id="GO:0006511">
    <property type="term" value="P:ubiquitin-dependent protein catabolic process"/>
    <property type="evidence" value="ECO:0007669"/>
    <property type="project" value="InterPro"/>
</dbReference>
<evidence type="ECO:0000259" key="11">
    <source>
        <dbReference type="PROSITE" id="PS50069"/>
    </source>
</evidence>
<dbReference type="PANTHER" id="PTHR11932">
    <property type="entry name" value="CULLIN"/>
    <property type="match status" value="1"/>
</dbReference>
<dbReference type="InterPro" id="IPR016158">
    <property type="entry name" value="Cullin_homology"/>
</dbReference>
<comment type="pathway">
    <text evidence="2">Protein modification; protein ubiquitination.</text>
</comment>
<dbReference type="InterPro" id="IPR036317">
    <property type="entry name" value="Cullin_homology_sf"/>
</dbReference>
<dbReference type="SUPFAM" id="SSF46785">
    <property type="entry name" value="Winged helix' DNA-binding domain"/>
    <property type="match status" value="1"/>
</dbReference>
<dbReference type="Pfam" id="PF00888">
    <property type="entry name" value="Cullin"/>
    <property type="match status" value="1"/>
</dbReference>
<dbReference type="InterPro" id="IPR016159">
    <property type="entry name" value="Cullin_repeat-like_dom_sf"/>
</dbReference>
<dbReference type="InterPro" id="IPR016157">
    <property type="entry name" value="Cullin_CS"/>
</dbReference>
<keyword evidence="6" id="KW-0832">Ubl conjugation</keyword>
<dbReference type="InterPro" id="IPR059120">
    <property type="entry name" value="Cullin-like_AB"/>
</dbReference>
<dbReference type="GO" id="GO:0031462">
    <property type="term" value="C:Cul2-RING ubiquitin ligase complex"/>
    <property type="evidence" value="ECO:0007669"/>
    <property type="project" value="UniProtKB-ARBA"/>
</dbReference>
<keyword evidence="7" id="KW-0539">Nucleus</keyword>
<comment type="similarity">
    <text evidence="3 9 10">Belongs to the cullin family.</text>
</comment>
<feature type="domain" description="Cullin family profile" evidence="11">
    <location>
        <begin position="455"/>
        <end position="701"/>
    </location>
</feature>